<dbReference type="PANTHER" id="PTHR12526">
    <property type="entry name" value="GLYCOSYLTRANSFERASE"/>
    <property type="match status" value="1"/>
</dbReference>
<dbReference type="GO" id="GO:0016757">
    <property type="term" value="F:glycosyltransferase activity"/>
    <property type="evidence" value="ECO:0007669"/>
    <property type="project" value="UniProtKB-KW"/>
</dbReference>
<accession>A0AAN7B4N3</accession>
<organism evidence="3 4">
    <name type="scientific">Rhypophila decipiens</name>
    <dbReference type="NCBI Taxonomy" id="261697"/>
    <lineage>
        <taxon>Eukaryota</taxon>
        <taxon>Fungi</taxon>
        <taxon>Dikarya</taxon>
        <taxon>Ascomycota</taxon>
        <taxon>Pezizomycotina</taxon>
        <taxon>Sordariomycetes</taxon>
        <taxon>Sordariomycetidae</taxon>
        <taxon>Sordariales</taxon>
        <taxon>Naviculisporaceae</taxon>
        <taxon>Rhypophila</taxon>
    </lineage>
</organism>
<name>A0AAN7B4N3_9PEZI</name>
<dbReference type="SUPFAM" id="SSF53756">
    <property type="entry name" value="UDP-Glycosyltransferase/glycogen phosphorylase"/>
    <property type="match status" value="1"/>
</dbReference>
<evidence type="ECO:0000313" key="3">
    <source>
        <dbReference type="EMBL" id="KAK4210788.1"/>
    </source>
</evidence>
<reference evidence="3" key="1">
    <citation type="journal article" date="2023" name="Mol. Phylogenet. Evol.">
        <title>Genome-scale phylogeny and comparative genomics of the fungal order Sordariales.</title>
        <authorList>
            <person name="Hensen N."/>
            <person name="Bonometti L."/>
            <person name="Westerberg I."/>
            <person name="Brannstrom I.O."/>
            <person name="Guillou S."/>
            <person name="Cros-Aarteil S."/>
            <person name="Calhoun S."/>
            <person name="Haridas S."/>
            <person name="Kuo A."/>
            <person name="Mondo S."/>
            <person name="Pangilinan J."/>
            <person name="Riley R."/>
            <person name="LaButti K."/>
            <person name="Andreopoulos B."/>
            <person name="Lipzen A."/>
            <person name="Chen C."/>
            <person name="Yan M."/>
            <person name="Daum C."/>
            <person name="Ng V."/>
            <person name="Clum A."/>
            <person name="Steindorff A."/>
            <person name="Ohm R.A."/>
            <person name="Martin F."/>
            <person name="Silar P."/>
            <person name="Natvig D.O."/>
            <person name="Lalanne C."/>
            <person name="Gautier V."/>
            <person name="Ament-Velasquez S.L."/>
            <person name="Kruys A."/>
            <person name="Hutchinson M.I."/>
            <person name="Powell A.J."/>
            <person name="Barry K."/>
            <person name="Miller A.N."/>
            <person name="Grigoriev I.V."/>
            <person name="Debuchy R."/>
            <person name="Gladieux P."/>
            <person name="Hiltunen Thoren M."/>
            <person name="Johannesson H."/>
        </authorList>
    </citation>
    <scope>NUCLEOTIDE SEQUENCE</scope>
    <source>
        <strain evidence="3">PSN293</strain>
    </source>
</reference>
<dbReference type="Pfam" id="PF13692">
    <property type="entry name" value="Glyco_trans_1_4"/>
    <property type="match status" value="1"/>
</dbReference>
<evidence type="ECO:0000256" key="2">
    <source>
        <dbReference type="ARBA" id="ARBA00022679"/>
    </source>
</evidence>
<evidence type="ECO:0000313" key="4">
    <source>
        <dbReference type="Proteomes" id="UP001301769"/>
    </source>
</evidence>
<evidence type="ECO:0008006" key="5">
    <source>
        <dbReference type="Google" id="ProtNLM"/>
    </source>
</evidence>
<evidence type="ECO:0000256" key="1">
    <source>
        <dbReference type="ARBA" id="ARBA00022676"/>
    </source>
</evidence>
<dbReference type="AlphaFoldDB" id="A0AAN7B4N3"/>
<sequence>MRVFLVQTAHGLTPSSGGYKSNISLLRQLRSFGHKTAQLCYGTQSEVDQFVRRAVEKGVEPNLTTCHNRVIDPQGQTHDIWVKNFTSEDNVEYTVLDCDAFETAYPRVELFYETQGYLDGEPPSERLQALMLLFQSRILAFEPTHVIFNDAFTLKLTYDMHRDLPAHGTPSPLGSAHDPFVSRFKRISIIHTAEQLPFGPYSGQILGHCASPYVEDLLLRGLDGIWTVSEALRDYAWEWGRLPTKHLLHSTMAYLDPATGALPLRRHNITKFEVGMINPCPHKGLDILLALADNMPDIQFVVWTSWGSEEEHIERMRQYSNITIEPATNNTDEIWDRIRVLIVPSVWFEAWGMVVTEAQLRGIPVIASNAGGLVEAKLGIPFCLPVNLVTGKKDEKDDYVVPPQDLSLWIDAVHVLVHGKRKTYNIFATASYTLTRIWYQSIGDREIEDWLLKL</sequence>
<comment type="caution">
    <text evidence="3">The sequence shown here is derived from an EMBL/GenBank/DDBJ whole genome shotgun (WGS) entry which is preliminary data.</text>
</comment>
<dbReference type="PANTHER" id="PTHR12526:SF510">
    <property type="entry name" value="D-INOSITOL 3-PHOSPHATE GLYCOSYLTRANSFERASE"/>
    <property type="match status" value="1"/>
</dbReference>
<reference evidence="3" key="2">
    <citation type="submission" date="2023-05" db="EMBL/GenBank/DDBJ databases">
        <authorList>
            <consortium name="Lawrence Berkeley National Laboratory"/>
            <person name="Steindorff A."/>
            <person name="Hensen N."/>
            <person name="Bonometti L."/>
            <person name="Westerberg I."/>
            <person name="Brannstrom I.O."/>
            <person name="Guillou S."/>
            <person name="Cros-Aarteil S."/>
            <person name="Calhoun S."/>
            <person name="Haridas S."/>
            <person name="Kuo A."/>
            <person name="Mondo S."/>
            <person name="Pangilinan J."/>
            <person name="Riley R."/>
            <person name="Labutti K."/>
            <person name="Andreopoulos B."/>
            <person name="Lipzen A."/>
            <person name="Chen C."/>
            <person name="Yanf M."/>
            <person name="Daum C."/>
            <person name="Ng V."/>
            <person name="Clum A."/>
            <person name="Ohm R."/>
            <person name="Martin F."/>
            <person name="Silar P."/>
            <person name="Natvig D."/>
            <person name="Lalanne C."/>
            <person name="Gautier V."/>
            <person name="Ament-Velasquez S.L."/>
            <person name="Kruys A."/>
            <person name="Hutchinson M.I."/>
            <person name="Powell A.J."/>
            <person name="Barry K."/>
            <person name="Miller A.N."/>
            <person name="Grigoriev I.V."/>
            <person name="Debuchy R."/>
            <person name="Gladieux P."/>
            <person name="Thoren M.H."/>
            <person name="Johannesson H."/>
        </authorList>
    </citation>
    <scope>NUCLEOTIDE SEQUENCE</scope>
    <source>
        <strain evidence="3">PSN293</strain>
    </source>
</reference>
<dbReference type="EMBL" id="MU858166">
    <property type="protein sequence ID" value="KAK4210788.1"/>
    <property type="molecule type" value="Genomic_DNA"/>
</dbReference>
<dbReference type="Proteomes" id="UP001301769">
    <property type="component" value="Unassembled WGS sequence"/>
</dbReference>
<keyword evidence="2" id="KW-0808">Transferase</keyword>
<keyword evidence="1" id="KW-0328">Glycosyltransferase</keyword>
<gene>
    <name evidence="3" type="ORF">QBC37DRAFT_447603</name>
</gene>
<proteinExistence type="predicted"/>
<dbReference type="Gene3D" id="3.40.50.2000">
    <property type="entry name" value="Glycogen Phosphorylase B"/>
    <property type="match status" value="1"/>
</dbReference>
<protein>
    <recommendedName>
        <fullName evidence="5">Glycosyltransferase family 4 protein</fullName>
    </recommendedName>
</protein>
<keyword evidence="4" id="KW-1185">Reference proteome</keyword>